<dbReference type="GO" id="GO:0005254">
    <property type="term" value="F:chloride channel activity"/>
    <property type="evidence" value="ECO:0007669"/>
    <property type="project" value="UniProtKB-KW"/>
</dbReference>
<evidence type="ECO:0000256" key="4">
    <source>
        <dbReference type="ARBA" id="ARBA00022989"/>
    </source>
</evidence>
<comment type="caution">
    <text evidence="14">The sequence shown here is derived from an EMBL/GenBank/DDBJ whole genome shotgun (WGS) entry which is preliminary data.</text>
</comment>
<dbReference type="PRINTS" id="PR00762">
    <property type="entry name" value="CLCHANNEL"/>
</dbReference>
<protein>
    <submittedName>
        <fullName evidence="14">Chloride transporter ClC family</fullName>
    </submittedName>
</protein>
<organism evidence="14 15">
    <name type="scientific">Tepidicaulis marinus</name>
    <dbReference type="NCBI Taxonomy" id="1333998"/>
    <lineage>
        <taxon>Bacteria</taxon>
        <taxon>Pseudomonadati</taxon>
        <taxon>Pseudomonadota</taxon>
        <taxon>Alphaproteobacteria</taxon>
        <taxon>Hyphomicrobiales</taxon>
        <taxon>Parvibaculaceae</taxon>
        <taxon>Tepidicaulis</taxon>
    </lineage>
</organism>
<evidence type="ECO:0000256" key="1">
    <source>
        <dbReference type="ARBA" id="ARBA00004141"/>
    </source>
</evidence>
<dbReference type="Proteomes" id="UP000028702">
    <property type="component" value="Unassembled WGS sequence"/>
</dbReference>
<keyword evidence="4 12" id="KW-1133">Transmembrane helix</keyword>
<keyword evidence="2" id="KW-0813">Transport</keyword>
<dbReference type="STRING" id="1333998.M2A_1362"/>
<feature type="transmembrane region" description="Helical" evidence="12">
    <location>
        <begin position="45"/>
        <end position="76"/>
    </location>
</feature>
<feature type="transmembrane region" description="Helical" evidence="12">
    <location>
        <begin position="264"/>
        <end position="286"/>
    </location>
</feature>
<name>A0A081B9Z5_9HYPH</name>
<keyword evidence="3 12" id="KW-0812">Transmembrane</keyword>
<evidence type="ECO:0000313" key="15">
    <source>
        <dbReference type="Proteomes" id="UP000028702"/>
    </source>
</evidence>
<dbReference type="InterPro" id="IPR014743">
    <property type="entry name" value="Cl-channel_core"/>
</dbReference>
<dbReference type="AlphaFoldDB" id="A0A081B9Z5"/>
<feature type="region of interest" description="Disordered" evidence="11">
    <location>
        <begin position="488"/>
        <end position="511"/>
    </location>
</feature>
<feature type="transmembrane region" description="Helical" evidence="12">
    <location>
        <begin position="189"/>
        <end position="213"/>
    </location>
</feature>
<evidence type="ECO:0000256" key="7">
    <source>
        <dbReference type="ARBA" id="ARBA00023173"/>
    </source>
</evidence>
<keyword evidence="10" id="KW-0129">CBS domain</keyword>
<dbReference type="CDD" id="cd00400">
    <property type="entry name" value="Voltage_gated_ClC"/>
    <property type="match status" value="1"/>
</dbReference>
<feature type="domain" description="CBS" evidence="13">
    <location>
        <begin position="498"/>
        <end position="558"/>
    </location>
</feature>
<feature type="transmembrane region" description="Helical" evidence="12">
    <location>
        <begin position="96"/>
        <end position="115"/>
    </location>
</feature>
<dbReference type="SUPFAM" id="SSF81340">
    <property type="entry name" value="Clc chloride channel"/>
    <property type="match status" value="1"/>
</dbReference>
<keyword evidence="6 12" id="KW-0472">Membrane</keyword>
<dbReference type="Gene3D" id="1.10.3080.10">
    <property type="entry name" value="Clc chloride channel"/>
    <property type="match status" value="1"/>
</dbReference>
<evidence type="ECO:0000256" key="12">
    <source>
        <dbReference type="SAM" id="Phobius"/>
    </source>
</evidence>
<dbReference type="InterPro" id="IPR001807">
    <property type="entry name" value="ClC"/>
</dbReference>
<evidence type="ECO:0000259" key="13">
    <source>
        <dbReference type="PROSITE" id="PS51371"/>
    </source>
</evidence>
<dbReference type="eggNOG" id="COG0038">
    <property type="taxonomic scope" value="Bacteria"/>
</dbReference>
<dbReference type="PANTHER" id="PTHR43427">
    <property type="entry name" value="CHLORIDE CHANNEL PROTEIN CLC-E"/>
    <property type="match status" value="1"/>
</dbReference>
<evidence type="ECO:0000313" key="14">
    <source>
        <dbReference type="EMBL" id="GAK44863.1"/>
    </source>
</evidence>
<dbReference type="SUPFAM" id="SSF54631">
    <property type="entry name" value="CBS-domain pair"/>
    <property type="match status" value="1"/>
</dbReference>
<feature type="transmembrane region" description="Helical" evidence="12">
    <location>
        <begin position="336"/>
        <end position="356"/>
    </location>
</feature>
<feature type="transmembrane region" description="Helical" evidence="12">
    <location>
        <begin position="298"/>
        <end position="316"/>
    </location>
</feature>
<keyword evidence="8" id="KW-0868">Chloride</keyword>
<evidence type="ECO:0000256" key="11">
    <source>
        <dbReference type="SAM" id="MobiDB-lite"/>
    </source>
</evidence>
<feature type="transmembrane region" description="Helical" evidence="12">
    <location>
        <begin position="395"/>
        <end position="413"/>
    </location>
</feature>
<evidence type="ECO:0000256" key="5">
    <source>
        <dbReference type="ARBA" id="ARBA00023065"/>
    </source>
</evidence>
<keyword evidence="9" id="KW-0407">Ion channel</keyword>
<dbReference type="GO" id="GO:0034707">
    <property type="term" value="C:chloride channel complex"/>
    <property type="evidence" value="ECO:0007669"/>
    <property type="project" value="UniProtKB-KW"/>
</dbReference>
<dbReference type="InterPro" id="IPR000644">
    <property type="entry name" value="CBS_dom"/>
</dbReference>
<dbReference type="PROSITE" id="PS51371">
    <property type="entry name" value="CBS"/>
    <property type="match status" value="1"/>
</dbReference>
<evidence type="ECO:0000256" key="3">
    <source>
        <dbReference type="ARBA" id="ARBA00022692"/>
    </source>
</evidence>
<dbReference type="EMBL" id="BBIO01000005">
    <property type="protein sequence ID" value="GAK44863.1"/>
    <property type="molecule type" value="Genomic_DNA"/>
</dbReference>
<proteinExistence type="predicted"/>
<dbReference type="InterPro" id="IPR050368">
    <property type="entry name" value="ClC-type_chloride_channel"/>
</dbReference>
<evidence type="ECO:0000256" key="8">
    <source>
        <dbReference type="ARBA" id="ARBA00023214"/>
    </source>
</evidence>
<accession>A0A081B9Z5</accession>
<dbReference type="InterPro" id="IPR046342">
    <property type="entry name" value="CBS_dom_sf"/>
</dbReference>
<evidence type="ECO:0000256" key="10">
    <source>
        <dbReference type="PROSITE-ProRule" id="PRU00703"/>
    </source>
</evidence>
<comment type="subcellular location">
    <subcellularLocation>
        <location evidence="1">Membrane</location>
        <topology evidence="1">Multi-pass membrane protein</topology>
    </subcellularLocation>
</comment>
<gene>
    <name evidence="14" type="ORF">M2A_1362</name>
</gene>
<keyword evidence="15" id="KW-1185">Reference proteome</keyword>
<keyword evidence="7" id="KW-0869">Chloride channel</keyword>
<evidence type="ECO:0000256" key="9">
    <source>
        <dbReference type="ARBA" id="ARBA00023303"/>
    </source>
</evidence>
<evidence type="ECO:0000256" key="2">
    <source>
        <dbReference type="ARBA" id="ARBA00022448"/>
    </source>
</evidence>
<feature type="transmembrane region" description="Helical" evidence="12">
    <location>
        <begin position="225"/>
        <end position="244"/>
    </location>
</feature>
<sequence length="563" mass="60284">MGKQQTDWLKRAADRLKGLFHPFFNMFFDRPIEENLREFWAERHVVVWLAALAAGIIAAYGTIAFRLAIAGVQFLWIGTGREAITSLLYETPWWQVMAGPVAAGLLVGLVIDFWLPGKRPRGVAQVIEAAHLNSGRMPFREGLVSAGLAAVSLGAGASAGREGPAVHLGATLTSKIATYLKLPPDMSRVLLASGVAAAVSASFNAPLAGVLFAHEVILAHYALRAFVPTTIASVVGTAIVRFHIGDQPAFSLPDYVIMSYWEFPAFALLGVVCAVVAISFMMSSFVADHIVGKIRIPLWMKPAIGGLLIGAIGLLFPEVLGVGYEATDNALKQNYGLWLLIALVAAKIIATAITLAARFGGGVFSPSLYLGAMAGGAFGIVAASISPGLASEHGVYAIVGMGAVAAAVLGAPLSSTIMVFELIGTYEVAVALLLANSISTALTQAVIGKSFFHWQLEQRHLHLHEGPHRRVLLSLHVRDLMTWYDTPRPQPDLEEDSESPRPPRLVPGDNLGKALGLMESRELSTYPVSHPDDSGMIVGEITEKRALRAFNDALIMATREEHH</sequence>
<reference evidence="14 15" key="1">
    <citation type="submission" date="2014-07" db="EMBL/GenBank/DDBJ databases">
        <title>Tepidicaulis marinum gen. nov., sp. nov., a novel marine bacterium denitrifying nitrate to nitrous oxide strictly under microaerobic conditions.</title>
        <authorList>
            <person name="Takeuchi M."/>
            <person name="Yamagishi T."/>
            <person name="Kamagata Y."/>
            <person name="Oshima K."/>
            <person name="Hattori M."/>
            <person name="Katayama T."/>
            <person name="Hanada S."/>
            <person name="Tamaki H."/>
            <person name="Marumo K."/>
            <person name="Maeda H."/>
            <person name="Nedachi M."/>
            <person name="Iwasaki W."/>
            <person name="Suwa Y."/>
            <person name="Sakata S."/>
        </authorList>
    </citation>
    <scope>NUCLEOTIDE SEQUENCE [LARGE SCALE GENOMIC DNA]</scope>
    <source>
        <strain evidence="14 15">MA2</strain>
    </source>
</reference>
<dbReference type="PANTHER" id="PTHR43427:SF6">
    <property type="entry name" value="CHLORIDE CHANNEL PROTEIN CLC-E"/>
    <property type="match status" value="1"/>
</dbReference>
<feature type="transmembrane region" description="Helical" evidence="12">
    <location>
        <begin position="368"/>
        <end position="389"/>
    </location>
</feature>
<dbReference type="Pfam" id="PF00654">
    <property type="entry name" value="Voltage_CLC"/>
    <property type="match status" value="1"/>
</dbReference>
<keyword evidence="5" id="KW-0406">Ion transport</keyword>
<dbReference type="RefSeq" id="WP_197052862.1">
    <property type="nucleotide sequence ID" value="NZ_BBIO01000005.1"/>
</dbReference>
<evidence type="ECO:0000256" key="6">
    <source>
        <dbReference type="ARBA" id="ARBA00023136"/>
    </source>
</evidence>